<protein>
    <submittedName>
        <fullName evidence="1">Uncharacterized protein</fullName>
    </submittedName>
</protein>
<dbReference type="PANTHER" id="PTHR31425">
    <property type="entry name" value="PHOSPHORIBOSYLANTHRANILATE TRANSFERASE ISOFORM 1"/>
    <property type="match status" value="1"/>
</dbReference>
<sequence length="174" mass="19826">MWHNLEKKPKDEEEATFAGRLNVRISMDGGHHVLDEATHYTSDLRPSSKHLCSSGIDILELGIMNDVGFSPINKENYTDAYCVAKYGPKWVRTRTIVVVFDNAHLHQEGENAEAAVDKRIGKIRIRLSAPAYKLLHSRWEKNSVGCEIFLSIFVECFANLMQDLFSQECTTYPH</sequence>
<evidence type="ECO:0000313" key="1">
    <source>
        <dbReference type="EMBL" id="KAE9603216.1"/>
    </source>
</evidence>
<accession>A0A6A4PP49</accession>
<gene>
    <name evidence="1" type="ORF">Lalb_Chr12g0208171</name>
</gene>
<dbReference type="InterPro" id="IPR047259">
    <property type="entry name" value="QUIRKY-like"/>
</dbReference>
<dbReference type="AlphaFoldDB" id="A0A6A4PP49"/>
<organism evidence="1 2">
    <name type="scientific">Lupinus albus</name>
    <name type="common">White lupine</name>
    <name type="synonym">Lupinus termis</name>
    <dbReference type="NCBI Taxonomy" id="3870"/>
    <lineage>
        <taxon>Eukaryota</taxon>
        <taxon>Viridiplantae</taxon>
        <taxon>Streptophyta</taxon>
        <taxon>Embryophyta</taxon>
        <taxon>Tracheophyta</taxon>
        <taxon>Spermatophyta</taxon>
        <taxon>Magnoliopsida</taxon>
        <taxon>eudicotyledons</taxon>
        <taxon>Gunneridae</taxon>
        <taxon>Pentapetalae</taxon>
        <taxon>rosids</taxon>
        <taxon>fabids</taxon>
        <taxon>Fabales</taxon>
        <taxon>Fabaceae</taxon>
        <taxon>Papilionoideae</taxon>
        <taxon>50 kb inversion clade</taxon>
        <taxon>genistoids sensu lato</taxon>
        <taxon>core genistoids</taxon>
        <taxon>Genisteae</taxon>
        <taxon>Lupinus</taxon>
    </lineage>
</organism>
<dbReference type="OrthoDB" id="1729569at2759"/>
<keyword evidence="2" id="KW-1185">Reference proteome</keyword>
<dbReference type="EMBL" id="WOCE01000012">
    <property type="protein sequence ID" value="KAE9603216.1"/>
    <property type="molecule type" value="Genomic_DNA"/>
</dbReference>
<dbReference type="Proteomes" id="UP000447434">
    <property type="component" value="Chromosome 12"/>
</dbReference>
<proteinExistence type="predicted"/>
<comment type="caution">
    <text evidence="1">The sequence shown here is derived from an EMBL/GenBank/DDBJ whole genome shotgun (WGS) entry which is preliminary data.</text>
</comment>
<evidence type="ECO:0000313" key="2">
    <source>
        <dbReference type="Proteomes" id="UP000447434"/>
    </source>
</evidence>
<name>A0A6A4PP49_LUPAL</name>
<reference evidence="2" key="1">
    <citation type="journal article" date="2020" name="Nat. Commun.">
        <title>Genome sequence of the cluster root forming white lupin.</title>
        <authorList>
            <person name="Hufnagel B."/>
            <person name="Marques A."/>
            <person name="Soriano A."/>
            <person name="Marques L."/>
            <person name="Divol F."/>
            <person name="Doumas P."/>
            <person name="Sallet E."/>
            <person name="Mancinotti D."/>
            <person name="Carrere S."/>
            <person name="Marande W."/>
            <person name="Arribat S."/>
            <person name="Keller J."/>
            <person name="Huneau C."/>
            <person name="Blein T."/>
            <person name="Aime D."/>
            <person name="Laguerre M."/>
            <person name="Taylor J."/>
            <person name="Schubert V."/>
            <person name="Nelson M."/>
            <person name="Geu-Flores F."/>
            <person name="Crespi M."/>
            <person name="Gallardo-Guerrero K."/>
            <person name="Delaux P.-M."/>
            <person name="Salse J."/>
            <person name="Berges H."/>
            <person name="Guyot R."/>
            <person name="Gouzy J."/>
            <person name="Peret B."/>
        </authorList>
    </citation>
    <scope>NUCLEOTIDE SEQUENCE [LARGE SCALE GENOMIC DNA]</scope>
    <source>
        <strain evidence="2">cv. Amiga</strain>
    </source>
</reference>
<dbReference type="PANTHER" id="PTHR31425:SF41">
    <property type="entry name" value="ANTHRANILATE PHOSPHORIBOSYLTRANSFERASE-LIKE PROTEIN"/>
    <property type="match status" value="1"/>
</dbReference>